<dbReference type="SMART" id="SM00729">
    <property type="entry name" value="Elp3"/>
    <property type="match status" value="1"/>
</dbReference>
<evidence type="ECO:0000313" key="15">
    <source>
        <dbReference type="EMBL" id="WFD21600.1"/>
    </source>
</evidence>
<feature type="binding site" evidence="13">
    <location>
        <position position="94"/>
    </location>
    <ligand>
        <name>[4Fe-4S] cluster</name>
        <dbReference type="ChEBI" id="CHEBI:49883"/>
        <note>4Fe-4S-S-AdoMet</note>
    </ligand>
</feature>
<dbReference type="Pfam" id="PF06968">
    <property type="entry name" value="BATS"/>
    <property type="match status" value="1"/>
</dbReference>
<evidence type="ECO:0000256" key="3">
    <source>
        <dbReference type="ARBA" id="ARBA00012236"/>
    </source>
</evidence>
<evidence type="ECO:0000256" key="9">
    <source>
        <dbReference type="ARBA" id="ARBA00022756"/>
    </source>
</evidence>
<gene>
    <name evidence="15" type="primary">BIO2</name>
    <name evidence="15" type="ORF">MEQU1_000255</name>
</gene>
<evidence type="ECO:0000256" key="10">
    <source>
        <dbReference type="ARBA" id="ARBA00023004"/>
    </source>
</evidence>
<keyword evidence="9" id="KW-0093">Biotin biosynthesis</keyword>
<dbReference type="GO" id="GO:0046872">
    <property type="term" value="F:metal ion binding"/>
    <property type="evidence" value="ECO:0007669"/>
    <property type="project" value="UniProtKB-KW"/>
</dbReference>
<feature type="binding site" evidence="13">
    <location>
        <position position="101"/>
    </location>
    <ligand>
        <name>[4Fe-4S] cluster</name>
        <dbReference type="ChEBI" id="CHEBI:49883"/>
        <note>4Fe-4S-S-AdoMet</note>
    </ligand>
</feature>
<evidence type="ECO:0000256" key="12">
    <source>
        <dbReference type="ARBA" id="ARBA00034078"/>
    </source>
</evidence>
<dbReference type="InterPro" id="IPR002684">
    <property type="entry name" value="Biotin_synth/BioAB"/>
</dbReference>
<dbReference type="SFLD" id="SFLDS00029">
    <property type="entry name" value="Radical_SAM"/>
    <property type="match status" value="1"/>
</dbReference>
<comment type="pathway">
    <text evidence="1">Cofactor biosynthesis; biotin biosynthesis; biotin from 7,8-diaminononanoate: step 2/2.</text>
</comment>
<dbReference type="InterPro" id="IPR006638">
    <property type="entry name" value="Elp3/MiaA/NifB-like_rSAM"/>
</dbReference>
<comment type="cofactor">
    <cofactor evidence="12">
        <name>[2Fe-2S] cluster</name>
        <dbReference type="ChEBI" id="CHEBI:190135"/>
    </cofactor>
</comment>
<evidence type="ECO:0000256" key="7">
    <source>
        <dbReference type="ARBA" id="ARBA00022714"/>
    </source>
</evidence>
<dbReference type="InterPro" id="IPR010722">
    <property type="entry name" value="BATS_dom"/>
</dbReference>
<proteinExistence type="inferred from homology"/>
<evidence type="ECO:0000256" key="4">
    <source>
        <dbReference type="ARBA" id="ARBA00022485"/>
    </source>
</evidence>
<comment type="similarity">
    <text evidence="2">Belongs to the radical SAM superfamily. Biotin synthase family.</text>
</comment>
<name>A0AAF0E9R4_9BASI</name>
<evidence type="ECO:0000256" key="11">
    <source>
        <dbReference type="ARBA" id="ARBA00023014"/>
    </source>
</evidence>
<feature type="binding site" evidence="13">
    <location>
        <position position="98"/>
    </location>
    <ligand>
        <name>[4Fe-4S] cluster</name>
        <dbReference type="ChEBI" id="CHEBI:49883"/>
        <note>4Fe-4S-S-AdoMet</note>
    </ligand>
</feature>
<dbReference type="InterPro" id="IPR058240">
    <property type="entry name" value="rSAM_sf"/>
</dbReference>
<dbReference type="PANTHER" id="PTHR22976">
    <property type="entry name" value="BIOTIN SYNTHASE"/>
    <property type="match status" value="1"/>
</dbReference>
<evidence type="ECO:0000256" key="1">
    <source>
        <dbReference type="ARBA" id="ARBA00004942"/>
    </source>
</evidence>
<dbReference type="EC" id="2.8.1.6" evidence="3"/>
<feature type="binding site" evidence="13">
    <location>
        <position position="138"/>
    </location>
    <ligand>
        <name>[2Fe-2S] cluster</name>
        <dbReference type="ChEBI" id="CHEBI:190135"/>
    </ligand>
</feature>
<evidence type="ECO:0000256" key="6">
    <source>
        <dbReference type="ARBA" id="ARBA00022691"/>
    </source>
</evidence>
<dbReference type="GO" id="GO:0051537">
    <property type="term" value="F:2 iron, 2 sulfur cluster binding"/>
    <property type="evidence" value="ECO:0007669"/>
    <property type="project" value="UniProtKB-KW"/>
</dbReference>
<dbReference type="SUPFAM" id="SSF102114">
    <property type="entry name" value="Radical SAM enzymes"/>
    <property type="match status" value="1"/>
</dbReference>
<feature type="domain" description="Radical SAM core" evidence="14">
    <location>
        <begin position="76"/>
        <end position="308"/>
    </location>
</feature>
<dbReference type="EMBL" id="CP119900">
    <property type="protein sequence ID" value="WFD21600.1"/>
    <property type="molecule type" value="Genomic_DNA"/>
</dbReference>
<keyword evidence="6 13" id="KW-0949">S-adenosyl-L-methionine</keyword>
<evidence type="ECO:0000256" key="13">
    <source>
        <dbReference type="PIRSR" id="PIRSR001619-1"/>
    </source>
</evidence>
<dbReference type="SFLD" id="SFLDG01060">
    <property type="entry name" value="BATS_domain_containing"/>
    <property type="match status" value="1"/>
</dbReference>
<dbReference type="SMART" id="SM00876">
    <property type="entry name" value="BATS"/>
    <property type="match status" value="1"/>
</dbReference>
<dbReference type="PIRSF" id="PIRSF001619">
    <property type="entry name" value="Biotin_synth"/>
    <property type="match status" value="1"/>
</dbReference>
<comment type="cofactor">
    <cofactor evidence="13">
        <name>[4Fe-4S] cluster</name>
        <dbReference type="ChEBI" id="CHEBI:49883"/>
    </cofactor>
    <text evidence="13">Binds 1 [4Fe-4S] cluster. The cluster is coordinated with 3 cysteines and an exchangeable S-adenosyl-L-methionine.</text>
</comment>
<protein>
    <recommendedName>
        <fullName evidence="3">biotin synthase</fullName>
        <ecNumber evidence="3">2.8.1.6</ecNumber>
    </recommendedName>
</protein>
<dbReference type="GO" id="GO:0005739">
    <property type="term" value="C:mitochondrion"/>
    <property type="evidence" value="ECO:0007669"/>
    <property type="project" value="TreeGrafter"/>
</dbReference>
<dbReference type="NCBIfam" id="TIGR00433">
    <property type="entry name" value="bioB"/>
    <property type="match status" value="1"/>
</dbReference>
<accession>A0AAF0E9R4</accession>
<keyword evidence="8 13" id="KW-0479">Metal-binding</keyword>
<dbReference type="InterPro" id="IPR013785">
    <property type="entry name" value="Aldolase_TIM"/>
</dbReference>
<dbReference type="Proteomes" id="UP001214415">
    <property type="component" value="Chromosome 1"/>
</dbReference>
<keyword evidence="11 13" id="KW-0411">Iron-sulfur</keyword>
<comment type="cofactor">
    <cofactor evidence="13">
        <name>[2Fe-2S] cluster</name>
        <dbReference type="ChEBI" id="CHEBI:190135"/>
    </cofactor>
    <text evidence="13">Binds 1 [2Fe-2S] cluster. The cluster is coordinated with 3 cysteines and 1 arginine.</text>
</comment>
<dbReference type="InterPro" id="IPR024177">
    <property type="entry name" value="Biotin_synthase"/>
</dbReference>
<dbReference type="AlphaFoldDB" id="A0AAF0E9R4"/>
<reference evidence="15" key="1">
    <citation type="submission" date="2023-03" db="EMBL/GenBank/DDBJ databases">
        <title>Mating type loci evolution in Malassezia.</title>
        <authorList>
            <person name="Coelho M.A."/>
        </authorList>
    </citation>
    <scope>NUCLEOTIDE SEQUENCE</scope>
    <source>
        <strain evidence="15">CBS 12830</strain>
    </source>
</reference>
<dbReference type="GO" id="GO:0051539">
    <property type="term" value="F:4 iron, 4 sulfur cluster binding"/>
    <property type="evidence" value="ECO:0007669"/>
    <property type="project" value="UniProtKB-KW"/>
</dbReference>
<keyword evidence="10 13" id="KW-0408">Iron</keyword>
<dbReference type="SFLD" id="SFLDG01278">
    <property type="entry name" value="biotin_synthase_like"/>
    <property type="match status" value="1"/>
</dbReference>
<dbReference type="GO" id="GO:0009102">
    <property type="term" value="P:biotin biosynthetic process"/>
    <property type="evidence" value="ECO:0007669"/>
    <property type="project" value="UniProtKB-KW"/>
</dbReference>
<keyword evidence="16" id="KW-1185">Reference proteome</keyword>
<keyword evidence="4 13" id="KW-0004">4Fe-4S</keyword>
<dbReference type="Pfam" id="PF04055">
    <property type="entry name" value="Radical_SAM"/>
    <property type="match status" value="1"/>
</dbReference>
<dbReference type="CDD" id="cd01335">
    <property type="entry name" value="Radical_SAM"/>
    <property type="match status" value="1"/>
</dbReference>
<dbReference type="FunFam" id="3.20.20.70:FF:000011">
    <property type="entry name" value="Biotin synthase"/>
    <property type="match status" value="1"/>
</dbReference>
<dbReference type="PROSITE" id="PS51918">
    <property type="entry name" value="RADICAL_SAM"/>
    <property type="match status" value="1"/>
</dbReference>
<evidence type="ECO:0000259" key="14">
    <source>
        <dbReference type="PROSITE" id="PS51918"/>
    </source>
</evidence>
<feature type="binding site" evidence="13">
    <location>
        <position position="303"/>
    </location>
    <ligand>
        <name>[2Fe-2S] cluster</name>
        <dbReference type="ChEBI" id="CHEBI:190135"/>
    </ligand>
</feature>
<dbReference type="PANTHER" id="PTHR22976:SF2">
    <property type="entry name" value="BIOTIN SYNTHASE, MITOCHONDRIAL"/>
    <property type="match status" value="1"/>
</dbReference>
<feature type="binding site" evidence="13">
    <location>
        <position position="231"/>
    </location>
    <ligand>
        <name>[2Fe-2S] cluster</name>
        <dbReference type="ChEBI" id="CHEBI:190135"/>
    </ligand>
</feature>
<organism evidence="15 16">
    <name type="scientific">Malassezia equina</name>
    <dbReference type="NCBI Taxonomy" id="1381935"/>
    <lineage>
        <taxon>Eukaryota</taxon>
        <taxon>Fungi</taxon>
        <taxon>Dikarya</taxon>
        <taxon>Basidiomycota</taxon>
        <taxon>Ustilaginomycotina</taxon>
        <taxon>Malasseziomycetes</taxon>
        <taxon>Malasseziales</taxon>
        <taxon>Malasseziaceae</taxon>
        <taxon>Malassezia</taxon>
    </lineage>
</organism>
<dbReference type="InterPro" id="IPR007197">
    <property type="entry name" value="rSAM"/>
</dbReference>
<evidence type="ECO:0000256" key="5">
    <source>
        <dbReference type="ARBA" id="ARBA00022679"/>
    </source>
</evidence>
<keyword evidence="7 13" id="KW-0001">2Fe-2S</keyword>
<dbReference type="SFLD" id="SFLDF00272">
    <property type="entry name" value="biotin_synthase"/>
    <property type="match status" value="1"/>
</dbReference>
<keyword evidence="5 15" id="KW-0808">Transferase</keyword>
<feature type="binding site" evidence="13">
    <location>
        <position position="171"/>
    </location>
    <ligand>
        <name>[2Fe-2S] cluster</name>
        <dbReference type="ChEBI" id="CHEBI:190135"/>
    </ligand>
</feature>
<evidence type="ECO:0000256" key="2">
    <source>
        <dbReference type="ARBA" id="ARBA00010765"/>
    </source>
</evidence>
<dbReference type="GO" id="GO:0004076">
    <property type="term" value="F:biotin synthase activity"/>
    <property type="evidence" value="ECO:0007669"/>
    <property type="project" value="UniProtKB-EC"/>
</dbReference>
<dbReference type="HAMAP" id="MF_01694">
    <property type="entry name" value="BioB"/>
    <property type="match status" value="1"/>
</dbReference>
<evidence type="ECO:0000256" key="8">
    <source>
        <dbReference type="ARBA" id="ARBA00022723"/>
    </source>
</evidence>
<dbReference type="Gene3D" id="3.20.20.70">
    <property type="entry name" value="Aldolase class I"/>
    <property type="match status" value="1"/>
</dbReference>
<sequence length="394" mass="43209">MTLCASTTLRLRTGGSLLLRRGKSTAVLGALPSSEPVASSRAPVRRVWERSDVQAVFDQPLLELVFQAANVHRQHHDPRRIQLCTLMNIKEGGCSEDCAYCSQSSRYETHSKASKLEDLDIVLEEARRAKANGSTRFCMGAAWREVGGRKRGFTRILEMVREIRGMGMEVCTTLGMLTAEQAQQLKEAGLSAYNHNLDTSREYYGKVITSRTYEDRLSTIAHVRDAGIAVCSGGILGLGEDESDRVGLIWEMSRLPEPPESFPVNALVAIPGTPMEGQAPVTFQEMLRTVSTARIVLPTSIVRIAAGRHLFSESEQAMLFLAGANAIFTGHRMLTTPTSSWDEDKALLARWGLSGMNSFETPRMAAEEAARPTHARAADAPTSPFPFRAKSIAL</sequence>
<evidence type="ECO:0000313" key="16">
    <source>
        <dbReference type="Proteomes" id="UP001214415"/>
    </source>
</evidence>